<evidence type="ECO:0000313" key="2">
    <source>
        <dbReference type="EMBL" id="RGT77762.1"/>
    </source>
</evidence>
<dbReference type="EMBL" id="QRXG01000040">
    <property type="protein sequence ID" value="RGT77762.1"/>
    <property type="molecule type" value="Genomic_DNA"/>
</dbReference>
<keyword evidence="1" id="KW-1133">Transmembrane helix</keyword>
<name>A0A412PZS5_9FIRM</name>
<comment type="caution">
    <text evidence="2">The sequence shown here is derived from an EMBL/GenBank/DDBJ whole genome shotgun (WGS) entry which is preliminary data.</text>
</comment>
<dbReference type="AlphaFoldDB" id="A0A412PZS5"/>
<keyword evidence="1" id="KW-0472">Membrane</keyword>
<dbReference type="Proteomes" id="UP000284296">
    <property type="component" value="Unassembled WGS sequence"/>
</dbReference>
<protein>
    <submittedName>
        <fullName evidence="2">Uncharacterized protein</fullName>
    </submittedName>
</protein>
<proteinExistence type="predicted"/>
<evidence type="ECO:0000313" key="3">
    <source>
        <dbReference type="Proteomes" id="UP000284296"/>
    </source>
</evidence>
<reference evidence="2 3" key="1">
    <citation type="submission" date="2018-08" db="EMBL/GenBank/DDBJ databases">
        <title>A genome reference for cultivated species of the human gut microbiota.</title>
        <authorList>
            <person name="Zou Y."/>
            <person name="Xue W."/>
            <person name="Luo G."/>
        </authorList>
    </citation>
    <scope>NUCLEOTIDE SEQUENCE [LARGE SCALE GENOMIC DNA]</scope>
    <source>
        <strain evidence="2 3">AF18-16LB</strain>
    </source>
</reference>
<keyword evidence="1" id="KW-0812">Transmembrane</keyword>
<sequence length="144" mass="16672">MPSLSFHITGKIKKYLIFVIALFLIVPGLMETDYAILPLYVHLPFYIFQMFLRFELVLEVTFTHECWIIPVSQFLAVNYLGKLTVKDGILSCFLLLCQAICITEDIYFHLYVSFNIKFFCVSILKSLILNPNKSHTDCFELGSN</sequence>
<feature type="transmembrane region" description="Helical" evidence="1">
    <location>
        <begin position="12"/>
        <end position="30"/>
    </location>
</feature>
<organism evidence="2 3">
    <name type="scientific">Agathobacter rectalis</name>
    <dbReference type="NCBI Taxonomy" id="39491"/>
    <lineage>
        <taxon>Bacteria</taxon>
        <taxon>Bacillati</taxon>
        <taxon>Bacillota</taxon>
        <taxon>Clostridia</taxon>
        <taxon>Lachnospirales</taxon>
        <taxon>Lachnospiraceae</taxon>
        <taxon>Agathobacter</taxon>
    </lineage>
</organism>
<evidence type="ECO:0000256" key="1">
    <source>
        <dbReference type="SAM" id="Phobius"/>
    </source>
</evidence>
<accession>A0A412PZS5</accession>
<gene>
    <name evidence="2" type="ORF">DWX06_15150</name>
</gene>